<dbReference type="Proteomes" id="UP000186168">
    <property type="component" value="Unassembled WGS sequence"/>
</dbReference>
<evidence type="ECO:0000256" key="1">
    <source>
        <dbReference type="SAM" id="MobiDB-lite"/>
    </source>
</evidence>
<protein>
    <submittedName>
        <fullName evidence="2">Uncharacterized protein</fullName>
    </submittedName>
</protein>
<dbReference type="AlphaFoldDB" id="A0A1R1SLK1"/>
<dbReference type="STRING" id="67365.GCA_001704635_06517"/>
<dbReference type="EMBL" id="ASQP01000181">
    <property type="protein sequence ID" value="OMI39123.1"/>
    <property type="molecule type" value="Genomic_DNA"/>
</dbReference>
<organism evidence="2 3">
    <name type="scientific">Streptomyces sparsogenes DSM 40356</name>
    <dbReference type="NCBI Taxonomy" id="1331668"/>
    <lineage>
        <taxon>Bacteria</taxon>
        <taxon>Bacillati</taxon>
        <taxon>Actinomycetota</taxon>
        <taxon>Actinomycetes</taxon>
        <taxon>Kitasatosporales</taxon>
        <taxon>Streptomycetaceae</taxon>
        <taxon>Streptomyces</taxon>
    </lineage>
</organism>
<feature type="compositionally biased region" description="Basic and acidic residues" evidence="1">
    <location>
        <begin position="1"/>
        <end position="12"/>
    </location>
</feature>
<evidence type="ECO:0000313" key="3">
    <source>
        <dbReference type="Proteomes" id="UP000186168"/>
    </source>
</evidence>
<comment type="caution">
    <text evidence="2">The sequence shown here is derived from an EMBL/GenBank/DDBJ whole genome shotgun (WGS) entry which is preliminary data.</text>
</comment>
<evidence type="ECO:0000313" key="2">
    <source>
        <dbReference type="EMBL" id="OMI39123.1"/>
    </source>
</evidence>
<reference evidence="2 3" key="1">
    <citation type="submission" date="2013-05" db="EMBL/GenBank/DDBJ databases">
        <title>Genome sequence of Streptomyces sparsogenes DSM 40356.</title>
        <authorList>
            <person name="Coyne S."/>
            <person name="Seebeck F.P."/>
        </authorList>
    </citation>
    <scope>NUCLEOTIDE SEQUENCE [LARGE SCALE GENOMIC DNA]</scope>
    <source>
        <strain evidence="2 3">DSM 40356</strain>
    </source>
</reference>
<proteinExistence type="predicted"/>
<gene>
    <name evidence="2" type="ORF">SPAR_12498</name>
</gene>
<name>A0A1R1SLK1_9ACTN</name>
<accession>A0A1R1SLK1</accession>
<feature type="region of interest" description="Disordered" evidence="1">
    <location>
        <begin position="1"/>
        <end position="29"/>
    </location>
</feature>
<keyword evidence="3" id="KW-1185">Reference proteome</keyword>
<sequence>MRDDDELAREAARLLSPLRGLEPGPGAPG</sequence>
<feature type="non-terminal residue" evidence="2">
    <location>
        <position position="29"/>
    </location>
</feature>